<evidence type="ECO:0000256" key="2">
    <source>
        <dbReference type="ARBA" id="ARBA00023002"/>
    </source>
</evidence>
<dbReference type="InterPro" id="IPR029510">
    <property type="entry name" value="Ald_DH_CS_GLU"/>
</dbReference>
<proteinExistence type="inferred from homology"/>
<dbReference type="InterPro" id="IPR016161">
    <property type="entry name" value="Ald_DH/histidinol_DH"/>
</dbReference>
<evidence type="ECO:0000256" key="5">
    <source>
        <dbReference type="RuleBase" id="RU003345"/>
    </source>
</evidence>
<evidence type="ECO:0000259" key="6">
    <source>
        <dbReference type="Pfam" id="PF00171"/>
    </source>
</evidence>
<dbReference type="RefSeq" id="XP_014671199.1">
    <property type="nucleotide sequence ID" value="XM_014815713.1"/>
</dbReference>
<name>A0ABM1EG78_PRICU</name>
<evidence type="ECO:0000256" key="1">
    <source>
        <dbReference type="ARBA" id="ARBA00009986"/>
    </source>
</evidence>
<dbReference type="Pfam" id="PF00171">
    <property type="entry name" value="Aldedh"/>
    <property type="match status" value="1"/>
</dbReference>
<organism evidence="7 8">
    <name type="scientific">Priapulus caudatus</name>
    <name type="common">Priapulid worm</name>
    <dbReference type="NCBI Taxonomy" id="37621"/>
    <lineage>
        <taxon>Eukaryota</taxon>
        <taxon>Metazoa</taxon>
        <taxon>Ecdysozoa</taxon>
        <taxon>Scalidophora</taxon>
        <taxon>Priapulida</taxon>
        <taxon>Priapulimorpha</taxon>
        <taxon>Priapulimorphida</taxon>
        <taxon>Priapulidae</taxon>
        <taxon>Priapulus</taxon>
    </lineage>
</organism>
<feature type="active site" evidence="4">
    <location>
        <position position="200"/>
    </location>
</feature>
<sequence length="442" mass="49995">MRSVFYTGRTRDIVFRKKQLQNLVRLIDENREAMCEALFKDLHKPKFESVMYETDFVKSDLMNCIYNLDKWTSLEKVSKNIPTMLDSAYLQPEPYGVVLILGAWNYPIQLTLCPLIGAIAAGNCAIIKPSEVSPATAELVEKLIPSYLDPECFKVVNGGVPETTALLDEKFDYILYTGSPAVGKIVYQAAAKHLTPVTLELGGKNPTYVDKKCDMRVAARRIAWGKWCNSGQICISPDYVLIEKNSQDAFVEEIKKAVSEFYGENPKESEDYCRMVNNRHLQRVKKLMENGKVIYGGEVDEESNYIAPTILVDLDPDHPAMQEEIFGPILVIQNINDLDDAVTYINEREKPLTLYAFGSDKKELEQFVHRTSSGSVVINDTLIHASLHSFPFGGVGQSGMGGYHGKYSFDTFSHKKPCLVKDQSLERINNLRYPPYNENKLW</sequence>
<dbReference type="PROSITE" id="PS00687">
    <property type="entry name" value="ALDEHYDE_DEHYDR_GLU"/>
    <property type="match status" value="1"/>
</dbReference>
<dbReference type="Gene3D" id="3.40.309.10">
    <property type="entry name" value="Aldehyde Dehydrogenase, Chain A, domain 2"/>
    <property type="match status" value="1"/>
</dbReference>
<reference evidence="8" key="1">
    <citation type="submission" date="2025-08" db="UniProtKB">
        <authorList>
            <consortium name="RefSeq"/>
        </authorList>
    </citation>
    <scope>IDENTIFICATION</scope>
</reference>
<dbReference type="GeneID" id="106811970"/>
<dbReference type="InterPro" id="IPR016163">
    <property type="entry name" value="Ald_DH_C"/>
</dbReference>
<accession>A0ABM1EG78</accession>
<feature type="domain" description="Aldehyde dehydrogenase" evidence="6">
    <location>
        <begin position="15"/>
        <end position="416"/>
    </location>
</feature>
<dbReference type="InterPro" id="IPR016162">
    <property type="entry name" value="Ald_DH_N"/>
</dbReference>
<evidence type="ECO:0000256" key="3">
    <source>
        <dbReference type="PIRNR" id="PIRNR036492"/>
    </source>
</evidence>
<dbReference type="Gene3D" id="3.40.605.10">
    <property type="entry name" value="Aldehyde Dehydrogenase, Chain A, domain 1"/>
    <property type="match status" value="1"/>
</dbReference>
<keyword evidence="7" id="KW-1185">Reference proteome</keyword>
<dbReference type="Proteomes" id="UP000695022">
    <property type="component" value="Unplaced"/>
</dbReference>
<dbReference type="PIRSF" id="PIRSF036492">
    <property type="entry name" value="ALDH"/>
    <property type="match status" value="1"/>
</dbReference>
<keyword evidence="2 3" id="KW-0560">Oxidoreductase</keyword>
<feature type="non-terminal residue" evidence="8">
    <location>
        <position position="442"/>
    </location>
</feature>
<dbReference type="PANTHER" id="PTHR43570">
    <property type="entry name" value="ALDEHYDE DEHYDROGENASE"/>
    <property type="match status" value="1"/>
</dbReference>
<dbReference type="InterPro" id="IPR012394">
    <property type="entry name" value="Aldehyde_DH_NAD(P)"/>
</dbReference>
<evidence type="ECO:0000256" key="4">
    <source>
        <dbReference type="PROSITE-ProRule" id="PRU10007"/>
    </source>
</evidence>
<dbReference type="InterPro" id="IPR015590">
    <property type="entry name" value="Aldehyde_DH_dom"/>
</dbReference>
<gene>
    <name evidence="8" type="primary">LOC106811970</name>
</gene>
<evidence type="ECO:0000313" key="7">
    <source>
        <dbReference type="Proteomes" id="UP000695022"/>
    </source>
</evidence>
<dbReference type="SUPFAM" id="SSF53720">
    <property type="entry name" value="ALDH-like"/>
    <property type="match status" value="1"/>
</dbReference>
<comment type="similarity">
    <text evidence="1 3 5">Belongs to the aldehyde dehydrogenase family.</text>
</comment>
<protein>
    <recommendedName>
        <fullName evidence="3">Aldehyde dehydrogenase</fullName>
    </recommendedName>
</protein>
<dbReference type="PANTHER" id="PTHR43570:SF16">
    <property type="entry name" value="ALDEHYDE DEHYDROGENASE TYPE III, ISOFORM Q"/>
    <property type="match status" value="1"/>
</dbReference>
<evidence type="ECO:0000313" key="8">
    <source>
        <dbReference type="RefSeq" id="XP_014671199.1"/>
    </source>
</evidence>